<evidence type="ECO:0000256" key="5">
    <source>
        <dbReference type="SAM" id="MobiDB-lite"/>
    </source>
</evidence>
<feature type="region of interest" description="Disordered" evidence="5">
    <location>
        <begin position="1"/>
        <end position="31"/>
    </location>
</feature>
<sequence length="5827" mass="639250">MQAAGTYLESTAQEYDIASPKQDSTKNDNALSLRKQIFSGTVPQRPGSFDSADMDADPAQKNKIYYPTFMDYLSSDSHTDYIQYENSKYTRGDKVLSVNSRARDPMYQLMEIGGTGEKLLPGFAATISGESGAHNAILNSGDIYDLYPGNVSLPSDENLNIRFKVMAMRDGNNWKFPYVSLGDGFSVVIATGTTENITYTVNSNLKLVPNKISSYWNHLDLIETNNGLAYGFSFYNSGTTISVGTVVTVKIEGKYVDSTKVASKTFRFQVEGVPFLTNLVSENAAPNDTNNEKFDSGNKNQLYGWSAAGGGDINGDGFPDLVVTDPYYLYDTSGTKATSGRAYVYFGGPDKILDNTKKLPTPDIIIENPSQNSTSIVSKEFAYKAKLGDINGDGYADIILGWPTYSNNADNINKGRLLIYYGGAQLQGGDLMMNVYYDKSSSTIITERNILKMVTPSIILENDIDIYDTTGGNPLADPLLGAVFDVGDLNNDGYADILAKVGNESNYEKNYVYVISGKTLSAETNPQLLRTSKTKSLQSFVFEGNTLHADTLSDVAIVGDFDRDGFQDFAISYPNSGGVGNFSYPNVRVFRGGFTTNGGVVKSYAYASPYVILEDKSSSRGYFGISVAGAGDINGDRYGDIIVGRMTNDDAPGKALIFLGRGGLTPGQKISYDGNEPSNSYPGIVAINEPREILYTGATQFGLKVAGVGDLDNDGYDDVMIGAPLDGESQSGAVYFIMGNGSLPPDSIIGEDNLRQYVLAGRRPNAHYGREIVSLGDFAQNGHNSVLISAPGYAGNALFSGFSSMLSLKNSVSVHNVDIFSSAYSVDNSRPQVLFSQLNPWPDTVAWDEADTLNIVVFDKGGSGLEFNSLSIDFVEPNDNTRTIAGGSLLQSSMELMNAANESVLGSSFELQKFWAAAGNYNVATTNFLENYSNSLKGYYASNNPFNHKITNIKDSYAGKDLYIYEANPRFIGLNFTHTSKILQDGSDYVLRLRFSDRGDGTIFSGSDANRQTTLTLNVMTNEELFASLNVNADVVSGSYTKILDLNGDGFPEFVKGDAGNGRVYLYWGTGRQTFNDNEDTTQYEDENRTVITFDGVTFTDSNGSTTKMSIASAKMMINGDLKNTLFILGQNGLCYLMEDKDLRNTRKIQLNENNEVDASVFNKGVNGGVTFTGSGDLMVLKAQEAVSPDWLVITNGDANGKYTGRLLKGGISGEHVTQIFKNKDNTAIGVMSAGHLIAKKSHQQLIVGNAEKDEVYIYDLSSLGKSTEDNTYIAPIIITNKNMPGAKFGSSLATGYFNSALGPDGNPSTEETLQNLAVGAPGAKINGNDVGTGMVVVFDFNKKSLANDDVFGFAQSGSYVLYGEQASSNFGTSLASVKYYGSPAHQELWNEGGTKENEVFYDDADDLIVGAPLFKIEGSSGSGKVYIYRGSTDNFSLKATSGYVNRKVNKLGASLANVGDIFGYQSDLIAMSGAEGSQNKIYLLRSNKIMDTTPPLLETLSPADRSYEMSLTQNISFTVSDVSGINHNRLDIIRVFSDDRAPEVIVEAGKVLNTDKYVLEASPSVNLARRVVYTLRLNEEKGTQWKNGELVRLSIKVGDGRMRYATQGGRLTRVSAPLFTSFELGFITQFKQNTEITETEIIGQNTNSYFGSTVAYAGDVNKDGFADFIVGEYGSNDYGWMSGKAYLFLGSNDLTKMTKPAASFSLRLSGVSGVTSPSTKLGWRVAPAGDMNGDGYDDVAIVAQNASIDGGEVFILFGNPDPRMDIGNENDRIRSSFIESIVWDDNYLNFRAMSIKAAQLGDGFGLGIHGGGDINGDGYDDLVIGAPYYDDGAATDTGRVYVIFGKPDLQDVYARNSYKYSSVREVYVGPLKLEATATGVKIVEHDLLGTPPADAQYFDRRPVGMIPNTHKQNYDLFGYTVLTGLNLNGDYNQIVKYNGMVATTINVPLSEILITALGQDDSKGAVHIYTGDAGQYKVQDTAKTLHGESAGDKFGFSLASLGDISADDNLGIDLSTGKAWSTGSAPLVGQDFLVGAPSSKGSPSDLSLNPDTGAVYLYIAQPKHISDFEVSPSLTVYGQCSGDQFGYAVSNVGNINNDTYGNNDFAVGAPFFDNGQTANTGRVYIYGTNLKNINESFGDTVPAKYQVVLSSYPEQIGTGKRAYEFFGAAISYLGDIDSDFSPEYIVGAPGYFSGNPIDNNGVGASIKGNIGRVYLYTNPDTVPPFVYEPMVDIYMKPYPGDTLAELATPQKRNKDVTINGAVTRTVEEYLVYNRPITFRIYDDRAVKLDSVLAEVEAEYSDFSSNSIKKETRKYNFVPAVTGVRYYTYVNRKNVDYFLNLANNYYHDATYNVRIYASDIYPNNMEYYYGHPGTDLQDGYRWYYDKWGSGTKTIDDQLYDVRRDPAPLSAFTPGYQDNLRTKESHNIKPYFEFSFHTTPNPIGAPEAQLILETDVDYNNNLSSTHNTSKFFGENSKLIATFKDASGLKSGKITFSSDAVSLNVATMDNEAINKEFSLSGETKKSHPEWMDFRLAIPLTDGTFTLTVEAEDTDGHEMEPKSEVYIVDVAPPTLTAIAPVSGSTSVSDDARIVLRLSDAGTGLDILSPTNNGLDLHRIQIEIASTSNGTHTPWQAVSLNNLEIVSVNYINDGRQVFGPQSMDIALLNYRFTYLDQVAVRVRVSDNAGHVLEDSYSYQVSPDYRPPSIPYGEEPTLMEGEYTDGPLTISLNAVDDIKGDGVTHVLVSVFEKDGLLTTNIGLSDSPTYNAASAPSLSYQIKLPLVPTGNSPTMNSWQIMLSIVGLPTQEDGAAYAKPTVNADLLIKVLFLDKEGNVSDYNASPTLSTILDVSSATGGPSMPTIRINYNGSSKVLPADLMPKHFNKEHPTAELYVYAKDTMVSPDHKARYNDFRDDIDNQSRPLAVVISGVKVDDAGNETRVTLNGPGSEHPADRFLPYRNENGVASAYSILDDYTGRSMRIIPEFDVSKYGEGRVDLYINFADDDPGIHLNQQNKSDNRAIYDDQGIQQNTIYKYLFEEDAALWTAIDARQPWNNTHPLNDLEGKTYPHLNVLNINKKYINPTLNAVNYAARTAKLTIYYDNTPPEIKGLQAFGGRARGAERNADTGSEYMAYSYSRNPQYLQFKLNYRDTLTNNAQTATYNMPVDAVYYQVIAVSKNANDNRNLVESGGDAKMIYVGVRGAESFIDGHWSYKPELHHSAAYLAYDGETELDAGWIPAISPDSEAIVTSSGEVSWNLSEHYLNVDSGTNEKVSYNAKEFVTENFNTYTFVSTNIHNWTRLDVSRLQYNENYDEAGYSWDASVNALDVEIPVKVSTENRYYIRVVIKDKAGNYSPIQNSNYVYIEGSAQEDYPSAPKFNFSDKGLALNRNRFDIDFNDYDAGLYTLRAAVKGTKNNTNYQDIKLDPYIWEEIQYEYYEINGMEGKDFIQEVTHNWKVNQQDWESLPDGEYRLGFYIVDAVGNTFFSDMGNGVLLDFTKDTTPPDIDSALSSSPNGLYLFQGQRYTNDTDISLNVNMSEKEHAFILTDVPWYEILSVKTDVPSENIFARDDLRFVRDFSFEYAGEQSLDKPLSMWLATASETMTPELEDETKSTINIVMIDAFSPTPVGNYYTSKSVMGANGNYALAVRFDVSGNLDSANKIESNGYREYVWPGLFVTFNADEKYDNYTVGVLLNTEEILGDQVNQPLAFPDYTHNGDTRVLLGAPGTEVSSGNSGYFGLVVEAGKPEEYGDSTGPIKGDSKKKLDMTSIKEGTRIREVGETHLRTFGTGWTLITANIQVPKDFVNKTVTISIRLLDEHANTNKEYSPYADSSEFKVSDVFSYGNGLKNYPYSLPRSNMRLHGALLVDTIYVIPGVSVNPSIYVSGNMNVGGYAMNFPALPNSDNDYKIIAYDRLGNVSTQNESVIVDLTPPTWQAEVIVTRHEEAKGDDYDGRYVAYYQKPAVTSYGPSAQLMRNALETEGVTDSYSYIPGGRLYTNAYKDGKVYLSAHFQAQEDCTPIDRYTIRAYRLATGNIAEGNMGEWESTGMNSVFPANNRTVLKSLRYDVNVDSFVPGVWAGDAVRLGASATNILNLEASENEKWVYTEPVWIDVDAPLLAYAIAPGRTATVDMVDGGVTTNDSGWYEGPIDVTINALDVLVIGRSAEGPIWVPGGVGVSTIHLITNNGEEYVYHVSDDDPDYWEQPGNPTSNRVTRNKTITFQLTAEGPNAFKVWATDKFGLTSNVVERSGLNIDTSAPRVQFVRTDSLLSKQTTDLANPNWLREDVGFAIKFSDGLGTGSRELHWSLNGRAQSALGLNTEPLGMSGYVNYIPRGTSTQNTLAIREGVVRGFVPMLSLGLSAAEKSALVEGNYGVLGYIPGEAWKDYYAWNPENIDTPTFVNEGELYKLLNNELKLANPDRVVNAWRFNTNADGDSGSRELYYQVLETDPFKITKDGYHTVSAYTVDKFGNTSNVDTLEYFTIDRGKPDMQIDLGGSFQSQWYVGGYLGGPTDNANHVLMNSNGIVVKAQVGDTFRDPVLVTRNFYPGKVKIPHYMENLTVKAVGSGVKKIEIGIGTSEQDLRIKERIISPAERVLTRFGFSVNKGYGTDDDLQDMENFIITRNGINMITYQVFDYAGNYSEKTFSRSDPQWNEILGSYVYDGDNGVIRGIKVDTLPPYAVSLNIFPFDDFVTVSNKAVAVDGAYTDTRPDLPDYPLYTNKRDVTVWFAGKDDGIGVRYGYFTASENAISSANGVRSNEGNPSVFLEVDKWVELTKDHNYYMQSAPDPVSKEQGVLDYANIMKIWLGPENDTQQGTRNIVLQVADDFGLDYFVSASAVEQTVTFAASAEANTAFFGVNYLLDLSATGANDLKQETYVSVNEELLTAIAELVPAEQINNGKFGVRVADGAAPVNVGTAVDLEFFWGGRFDVPSAYQGIAEAKQTNYGGITVNVYRWDERLPGRADHRSVTVNADRIIIYDNLVSASQILGADLPLEGLVYDKYADVSGNMYTGASVLTVNYLHDETDELSGITHIMFGGDVRSVVPANGTTTQSYRAGEWVPYAYRSAHLTNNYVVTLVTPEEEGILTVKVIGVRDRAGNELQADDMHSAVFYYDKEVPQDNLEKRYIIKNDNGMLLYDLHNQNTNLNVNRYFVGAATYNIELNFRGASWYEVLEQRVGFEPLSLVSGSYRTLPNGSSKEWQIVPAFTLSDYNKEDGKKTLIVRLYDRATDKTITADTPYVQVSYTYYVDTKPPVSSISGLDLVDKDKWYIPSVTFNLNVTDNGSAIARIAYRVNNGVTHNYDYVKQTYNDKYDARIVKTPLTAIVSNILINTTGENNKITTWLEDVVGNITVNVIDGIKVNANPPQLVKTFSVPAAQGSVEGETIYVNTSEPEIYITGYGDMESLSLDLAVDGIVNQPNVEFRKSGYYKVKLGSEVNKIYALSITAKDAMSKLDNGPTSTVTVNVALDTGAPSLTVADGFDEEIRIIDDATQIRSNIDNGPIIVGGYASDADVYYVLSGVDGKTFKAQVSGNEWAVVVKDVMAQAGRNTGKFTLQLWAQDKAANKSTPKTYSFSIAKKYILAVGGTVQGLVDIDEIGGGDNGMIDLATAKLSGITYLPELMANKEGITAIARIGVSSNAKISGLGRISALNAADSTTASVVIKYSDEAAAKGKVDNFRIYYLDQTKAEWVLVPGQDGQNINKDNKTVSAQIIGDGLYRIFVTNGFADNLKDVHIYPNPYKGSDGDTSNGEDDDDVKNKVLIENVTKTARVRIYTVSGELVTTLDSFGGYGQSSNSATMYWDLTNSRGARVASGVYIIFITDEEGHKYTGRLTIVR</sequence>
<keyword evidence="6" id="KW-0401">Integrin</keyword>
<comment type="caution">
    <text evidence="6">The sequence shown here is derived from an EMBL/GenBank/DDBJ whole genome shotgun (WGS) entry which is preliminary data.</text>
</comment>
<dbReference type="SMART" id="SM00191">
    <property type="entry name" value="Int_alpha"/>
    <property type="match status" value="16"/>
</dbReference>
<evidence type="ECO:0000256" key="2">
    <source>
        <dbReference type="ARBA" id="ARBA00022737"/>
    </source>
</evidence>
<dbReference type="EMBL" id="BGZO01000021">
    <property type="protein sequence ID" value="GBR76273.1"/>
    <property type="molecule type" value="Genomic_DNA"/>
</dbReference>
<proteinExistence type="predicted"/>
<protein>
    <submittedName>
        <fullName evidence="6">Integrin alpha</fullName>
    </submittedName>
</protein>
<dbReference type="SUPFAM" id="SSF69318">
    <property type="entry name" value="Integrin alpha N-terminal domain"/>
    <property type="match status" value="6"/>
</dbReference>
<reference evidence="6 7" key="1">
    <citation type="journal article" date="2019" name="ISME J.">
        <title>Genome analyses of uncultured TG2/ZB3 bacteria in 'Margulisbacteria' specifically attached to ectosymbiotic spirochetes of protists in the termite gut.</title>
        <authorList>
            <person name="Utami Y.D."/>
            <person name="Kuwahara H."/>
            <person name="Igai K."/>
            <person name="Murakami T."/>
            <person name="Sugaya K."/>
            <person name="Morikawa T."/>
            <person name="Nagura Y."/>
            <person name="Yuki M."/>
            <person name="Deevong P."/>
            <person name="Inoue T."/>
            <person name="Kihara K."/>
            <person name="Lo N."/>
            <person name="Yamada A."/>
            <person name="Ohkuma M."/>
            <person name="Hongoh Y."/>
        </authorList>
    </citation>
    <scope>NUCLEOTIDE SEQUENCE [LARGE SCALE GENOMIC DNA]</scope>
    <source>
        <strain evidence="6">NkOx7-02</strain>
    </source>
</reference>
<keyword evidence="3" id="KW-0378">Hydrolase</keyword>
<organism evidence="6 7">
    <name type="scientific">Candidatus Termititenax persephonae</name>
    <dbReference type="NCBI Taxonomy" id="2218525"/>
    <lineage>
        <taxon>Bacteria</taxon>
        <taxon>Bacillati</taxon>
        <taxon>Candidatus Margulisiibacteriota</taxon>
        <taxon>Candidatus Termititenacia</taxon>
        <taxon>Candidatus Termititenacales</taxon>
        <taxon>Candidatus Termititenacaceae</taxon>
        <taxon>Candidatus Termititenax</taxon>
    </lineage>
</organism>
<gene>
    <name evidence="6" type="ORF">NO2_0845</name>
</gene>
<dbReference type="GO" id="GO:0016787">
    <property type="term" value="F:hydrolase activity"/>
    <property type="evidence" value="ECO:0007669"/>
    <property type="project" value="UniProtKB-KW"/>
</dbReference>
<evidence type="ECO:0000313" key="7">
    <source>
        <dbReference type="Proteomes" id="UP000275925"/>
    </source>
</evidence>
<dbReference type="Gene3D" id="2.60.40.4070">
    <property type="match status" value="1"/>
</dbReference>
<dbReference type="InterPro" id="IPR028994">
    <property type="entry name" value="Integrin_alpha_N"/>
</dbReference>
<keyword evidence="7" id="KW-1185">Reference proteome</keyword>
<evidence type="ECO:0000256" key="1">
    <source>
        <dbReference type="ARBA" id="ARBA00022729"/>
    </source>
</evidence>
<name>A0A388THE5_9BACT</name>
<accession>A0A388THE5</accession>
<dbReference type="PANTHER" id="PTHR23221">
    <property type="entry name" value="GLYCOSYLPHOSPHATIDYLINOSITOL PHOSPHOLIPASE D"/>
    <property type="match status" value="1"/>
</dbReference>
<dbReference type="InterPro" id="IPR013519">
    <property type="entry name" value="Int_alpha_beta-p"/>
</dbReference>
<evidence type="ECO:0000256" key="3">
    <source>
        <dbReference type="ARBA" id="ARBA00022801"/>
    </source>
</evidence>
<dbReference type="Proteomes" id="UP000275925">
    <property type="component" value="Unassembled WGS sequence"/>
</dbReference>
<dbReference type="PROSITE" id="PS51470">
    <property type="entry name" value="FG_GAP"/>
    <property type="match status" value="7"/>
</dbReference>
<keyword evidence="1" id="KW-0732">Signal</keyword>
<dbReference type="Gene3D" id="2.130.10.130">
    <property type="entry name" value="Integrin alpha, N-terminal"/>
    <property type="match status" value="8"/>
</dbReference>
<dbReference type="InterPro" id="IPR013517">
    <property type="entry name" value="FG-GAP"/>
</dbReference>
<dbReference type="PANTHER" id="PTHR23221:SF7">
    <property type="entry name" value="PHOSPHATIDYLINOSITOL-GLYCAN-SPECIFIC PHOSPHOLIPASE D"/>
    <property type="match status" value="1"/>
</dbReference>
<keyword evidence="4" id="KW-0325">Glycoprotein</keyword>
<keyword evidence="2" id="KW-0677">Repeat</keyword>
<dbReference type="GO" id="GO:0007229">
    <property type="term" value="P:integrin-mediated signaling pathway"/>
    <property type="evidence" value="ECO:0007669"/>
    <property type="project" value="UniProtKB-KW"/>
</dbReference>
<evidence type="ECO:0000256" key="4">
    <source>
        <dbReference type="ARBA" id="ARBA00023180"/>
    </source>
</evidence>
<dbReference type="Pfam" id="PF01839">
    <property type="entry name" value="FG-GAP"/>
    <property type="match status" value="3"/>
</dbReference>
<evidence type="ECO:0000313" key="6">
    <source>
        <dbReference type="EMBL" id="GBR76273.1"/>
    </source>
</evidence>